<sequence>MSRGLPLNVKLCLDKALDSALLSVETYNKPAVKFKSGGYIVLMCIAWTSLFHAIFFKRGIKPFYREKNKVRFKRVDGEIQFWELATCVKEYFKGEDCAIRKNIELFIPLRNKLEHKFLPELDANIFAECQALLLNFDKIVEKEFGEDYCLRESLSFALQLFPSSRTLAMGIKMSKDAQKITRFIDKYRASISTDIMQSGEYSFKAFLIQVANHKSVDALPVQFFPYDKLTDDEKKKVERIAGLIKEKHIPVVNKGTLKPATVIQQVQERLGNPKIIRGKKQVNKFNSDTHTRCWKKYEVRPERNSDNPEKTKPEYCLYDEPNNSYLYTEKWVEFLVKKMQDDDEYQSLFK</sequence>
<dbReference type="Pfam" id="PF12358">
    <property type="entry name" value="DUF3644"/>
    <property type="match status" value="1"/>
</dbReference>
<organism evidence="2 3">
    <name type="scientific">Bacteroides uniformis</name>
    <dbReference type="NCBI Taxonomy" id="820"/>
    <lineage>
        <taxon>Bacteria</taxon>
        <taxon>Pseudomonadati</taxon>
        <taxon>Bacteroidota</taxon>
        <taxon>Bacteroidia</taxon>
        <taxon>Bacteroidales</taxon>
        <taxon>Bacteroidaceae</taxon>
        <taxon>Bacteroides</taxon>
    </lineage>
</organism>
<protein>
    <submittedName>
        <fullName evidence="2">DUF3644 domain-containing protein</fullName>
    </submittedName>
</protein>
<dbReference type="Proteomes" id="UP000433928">
    <property type="component" value="Unassembled WGS sequence"/>
</dbReference>
<dbReference type="InterPro" id="IPR022104">
    <property type="entry name" value="DUF3644"/>
</dbReference>
<dbReference type="AlphaFoldDB" id="A0A6A2GVE8"/>
<gene>
    <name evidence="2" type="ORF">GAQ59_10840</name>
</gene>
<evidence type="ECO:0000259" key="1">
    <source>
        <dbReference type="Pfam" id="PF12358"/>
    </source>
</evidence>
<reference evidence="2 3" key="1">
    <citation type="journal article" date="2019" name="Nat. Med.">
        <title>A library of human gut bacterial isolates paired with longitudinal multiomics data enables mechanistic microbiome research.</title>
        <authorList>
            <person name="Poyet M."/>
            <person name="Groussin M."/>
            <person name="Gibbons S.M."/>
            <person name="Avila-Pacheco J."/>
            <person name="Jiang X."/>
            <person name="Kearney S.M."/>
            <person name="Perrotta A.R."/>
            <person name="Berdy B."/>
            <person name="Zhao S."/>
            <person name="Lieberman T.D."/>
            <person name="Swanson P.K."/>
            <person name="Smith M."/>
            <person name="Roesemann S."/>
            <person name="Alexander J.E."/>
            <person name="Rich S.A."/>
            <person name="Livny J."/>
            <person name="Vlamakis H."/>
            <person name="Clish C."/>
            <person name="Bullock K."/>
            <person name="Deik A."/>
            <person name="Scott J."/>
            <person name="Pierce K.A."/>
            <person name="Xavier R.J."/>
            <person name="Alm E.J."/>
        </authorList>
    </citation>
    <scope>NUCLEOTIDE SEQUENCE [LARGE SCALE GENOMIC DNA]</scope>
    <source>
        <strain evidence="2 3">BIOML-A27</strain>
    </source>
</reference>
<feature type="domain" description="DUF3644" evidence="1">
    <location>
        <begin position="12"/>
        <end position="190"/>
    </location>
</feature>
<comment type="caution">
    <text evidence="2">The sequence shown here is derived from an EMBL/GenBank/DDBJ whole genome shotgun (WGS) entry which is preliminary data.</text>
</comment>
<accession>A0A6A2GVE8</accession>
<dbReference type="RefSeq" id="WP_005638553.1">
    <property type="nucleotide sequence ID" value="NZ_CP072220.1"/>
</dbReference>
<proteinExistence type="predicted"/>
<name>A0A6A2GVE8_BACUN</name>
<evidence type="ECO:0000313" key="3">
    <source>
        <dbReference type="Proteomes" id="UP000433928"/>
    </source>
</evidence>
<dbReference type="GeneID" id="49205319"/>
<dbReference type="EMBL" id="WCUG01000008">
    <property type="protein sequence ID" value="KAB4169672.1"/>
    <property type="molecule type" value="Genomic_DNA"/>
</dbReference>
<evidence type="ECO:0000313" key="2">
    <source>
        <dbReference type="EMBL" id="KAB4169672.1"/>
    </source>
</evidence>